<protein>
    <submittedName>
        <fullName evidence="1">Putative Hef-like homing endonuclease</fullName>
    </submittedName>
</protein>
<proteinExistence type="predicted"/>
<dbReference type="EMBL" id="MT144160">
    <property type="protein sequence ID" value="QJA49883.1"/>
    <property type="molecule type" value="Genomic_DNA"/>
</dbReference>
<gene>
    <name evidence="1" type="ORF">TM448A01521_0018</name>
    <name evidence="2" type="ORF">TM448B02855_0004</name>
</gene>
<dbReference type="Gene3D" id="3.40.960.10">
    <property type="entry name" value="VSR Endonuclease"/>
    <property type="match status" value="1"/>
</dbReference>
<keyword evidence="1" id="KW-0255">Endonuclease</keyword>
<dbReference type="GO" id="GO:0004519">
    <property type="term" value="F:endonuclease activity"/>
    <property type="evidence" value="ECO:0007669"/>
    <property type="project" value="UniProtKB-KW"/>
</dbReference>
<reference evidence="1" key="1">
    <citation type="submission" date="2020-03" db="EMBL/GenBank/DDBJ databases">
        <title>The deep terrestrial virosphere.</title>
        <authorList>
            <person name="Holmfeldt K."/>
            <person name="Nilsson E."/>
            <person name="Simone D."/>
            <person name="Lopez-Fernandez M."/>
            <person name="Wu X."/>
            <person name="de Brujin I."/>
            <person name="Lundin D."/>
            <person name="Andersson A."/>
            <person name="Bertilsson S."/>
            <person name="Dopson M."/>
        </authorList>
    </citation>
    <scope>NUCLEOTIDE SEQUENCE</scope>
    <source>
        <strain evidence="1">TM448A01521</strain>
        <strain evidence="2">TM448B02855</strain>
    </source>
</reference>
<evidence type="ECO:0000313" key="1">
    <source>
        <dbReference type="EMBL" id="QJA49883.1"/>
    </source>
</evidence>
<sequence>MKKLNIDFIRNKFEEEGYKLLTFDYSKNNQKLWFVCPNKHEYFITWMSWQKGHRCKKCFFERLGNILRNDFSEIKNSMEKEGFKILSSCKDYKISSKSKIKFSCSKGHTHSVTWEAWKGGARCKYCLLESRRLDYNFVKSEFEKGGYKLLTKIYINNNQKLVFICSNGHKHYISYAKWSQGKRCGICAGNIRLSLNKIKSSFEKENYKLLSNNNYVDSKKKLLVTCPENHSYEVKWNDFQQGRRCPICFNSKSRAENSLYEFLTQFLAEDLFQRNKNIISPQELDIFIPSKNIAIEYCGLYWHSELMGKDKNYHLNKLNMCNEKGIRLITIFEDEWIYRREIVEKCLLSILGIAKVQKINARDSYIKEISFSEARLFCDEYHLQGYSISSVQLGLFFEGQLLSVMTFSKPSISKGSKNENDNMYEISRFCTDYNYSIRGGFSKLLSFFKENFDPKMIYSYVDRRWFDGISYRKIGFQHIGDTKPNYWYFKYDKRYHRFNFRKDRIIKIWSDVNQTKTEKEIMKEKGYGIIWDCGNYKFEWLS</sequence>
<dbReference type="AlphaFoldDB" id="A0A6H1ZPM7"/>
<evidence type="ECO:0000313" key="2">
    <source>
        <dbReference type="EMBL" id="QJI01961.1"/>
    </source>
</evidence>
<dbReference type="EMBL" id="MT144965">
    <property type="protein sequence ID" value="QJI01961.1"/>
    <property type="molecule type" value="Genomic_DNA"/>
</dbReference>
<dbReference type="CDD" id="cd22328">
    <property type="entry name" value="Hef-like"/>
    <property type="match status" value="1"/>
</dbReference>
<keyword evidence="1" id="KW-0378">Hydrolase</keyword>
<name>A0A6H1ZPM7_9ZZZZ</name>
<accession>A0A6H1ZPM7</accession>
<dbReference type="InterPro" id="IPR057895">
    <property type="entry name" value="Mom"/>
</dbReference>
<dbReference type="Pfam" id="PF25680">
    <property type="entry name" value="Mom"/>
    <property type="match status" value="1"/>
</dbReference>
<keyword evidence="1" id="KW-0540">Nuclease</keyword>
<organism evidence="1">
    <name type="scientific">viral metagenome</name>
    <dbReference type="NCBI Taxonomy" id="1070528"/>
    <lineage>
        <taxon>unclassified sequences</taxon>
        <taxon>metagenomes</taxon>
        <taxon>organismal metagenomes</taxon>
    </lineage>
</organism>